<keyword evidence="3" id="KW-1185">Reference proteome</keyword>
<dbReference type="Gene3D" id="1.20.58.340">
    <property type="entry name" value="Magnesium transport protein CorA, transmembrane region"/>
    <property type="match status" value="1"/>
</dbReference>
<dbReference type="Proteomes" id="UP000657918">
    <property type="component" value="Unassembled WGS sequence"/>
</dbReference>
<dbReference type="AlphaFoldDB" id="A0A835K9H8"/>
<organism evidence="2 3">
    <name type="scientific">Salix dunnii</name>
    <dbReference type="NCBI Taxonomy" id="1413687"/>
    <lineage>
        <taxon>Eukaryota</taxon>
        <taxon>Viridiplantae</taxon>
        <taxon>Streptophyta</taxon>
        <taxon>Embryophyta</taxon>
        <taxon>Tracheophyta</taxon>
        <taxon>Spermatophyta</taxon>
        <taxon>Magnoliopsida</taxon>
        <taxon>eudicotyledons</taxon>
        <taxon>Gunneridae</taxon>
        <taxon>Pentapetalae</taxon>
        <taxon>rosids</taxon>
        <taxon>fabids</taxon>
        <taxon>Malpighiales</taxon>
        <taxon>Salicaceae</taxon>
        <taxon>Saliceae</taxon>
        <taxon>Salix</taxon>
    </lineage>
</organism>
<protein>
    <submittedName>
        <fullName evidence="2">Uncharacterized protein</fullName>
    </submittedName>
</protein>
<feature type="compositionally biased region" description="Low complexity" evidence="1">
    <location>
        <begin position="10"/>
        <end position="20"/>
    </location>
</feature>
<name>A0A835K9H8_9ROSI</name>
<dbReference type="EMBL" id="JADGMS010000005">
    <property type="protein sequence ID" value="KAF9681841.1"/>
    <property type="molecule type" value="Genomic_DNA"/>
</dbReference>
<comment type="caution">
    <text evidence="2">The sequence shown here is derived from an EMBL/GenBank/DDBJ whole genome shotgun (WGS) entry which is preliminary data.</text>
</comment>
<evidence type="ECO:0000313" key="3">
    <source>
        <dbReference type="Proteomes" id="UP000657918"/>
    </source>
</evidence>
<feature type="region of interest" description="Disordered" evidence="1">
    <location>
        <begin position="1"/>
        <end position="49"/>
    </location>
</feature>
<evidence type="ECO:0000313" key="2">
    <source>
        <dbReference type="EMBL" id="KAF9681841.1"/>
    </source>
</evidence>
<dbReference type="OrthoDB" id="859196at2759"/>
<evidence type="ECO:0000256" key="1">
    <source>
        <dbReference type="SAM" id="MobiDB-lite"/>
    </source>
</evidence>
<gene>
    <name evidence="2" type="ORF">SADUNF_Sadunf05G0044500</name>
</gene>
<accession>A0A835K9H8</accession>
<proteinExistence type="predicted"/>
<sequence length="207" mass="22834">MGLDFPARITPSTSHTESSSPTPPLPIPTESNPTKSNPPPRRSGRPITTPHYLQDFHLAMTLPSRPDPTSSTNSFFILCKSTTSSLEDVIEDAWASPDVIEDTWASPSLNTHHVSEKNSSKRRDPAYISVDMNSQEIVGEGANKTINVPVAAVPKVLPFEFRALDACLESACRCLECETLSNVFDLKLVHAVKHYWFICLNPNTQCN</sequence>
<reference evidence="2 3" key="1">
    <citation type="submission" date="2020-10" db="EMBL/GenBank/DDBJ databases">
        <title>Plant Genome Project.</title>
        <authorList>
            <person name="Zhang R.-G."/>
        </authorList>
    </citation>
    <scope>NUCLEOTIDE SEQUENCE [LARGE SCALE GENOMIC DNA]</scope>
    <source>
        <strain evidence="2">FAFU-HL-1</strain>
        <tissue evidence="2">Leaf</tissue>
    </source>
</reference>